<evidence type="ECO:0000313" key="15">
    <source>
        <dbReference type="Proteomes" id="UP000274033"/>
    </source>
</evidence>
<feature type="transmembrane region" description="Helical" evidence="12">
    <location>
        <begin position="171"/>
        <end position="198"/>
    </location>
</feature>
<dbReference type="PANTHER" id="PTHR39188:SF3">
    <property type="entry name" value="STAGE IV SPORULATION PROTEIN FB"/>
    <property type="match status" value="1"/>
</dbReference>
<evidence type="ECO:0000256" key="5">
    <source>
        <dbReference type="ARBA" id="ARBA00022692"/>
    </source>
</evidence>
<comment type="subcellular location">
    <subcellularLocation>
        <location evidence="2">Membrane</location>
        <topology evidence="2">Multi-pass membrane protein</topology>
    </subcellularLocation>
</comment>
<dbReference type="PANTHER" id="PTHR39188">
    <property type="entry name" value="MEMBRANE-ASSOCIATED ZINC METALLOPROTEASE M50B"/>
    <property type="match status" value="1"/>
</dbReference>
<dbReference type="GO" id="GO:0008237">
    <property type="term" value="F:metallopeptidase activity"/>
    <property type="evidence" value="ECO:0007669"/>
    <property type="project" value="UniProtKB-KW"/>
</dbReference>
<organism evidence="14 15">
    <name type="scientific">Lysinibacillus composti</name>
    <dbReference type="NCBI Taxonomy" id="720633"/>
    <lineage>
        <taxon>Bacteria</taxon>
        <taxon>Bacillati</taxon>
        <taxon>Bacillota</taxon>
        <taxon>Bacilli</taxon>
        <taxon>Bacillales</taxon>
        <taxon>Bacillaceae</taxon>
        <taxon>Lysinibacillus</taxon>
    </lineage>
</organism>
<keyword evidence="9 12" id="KW-1133">Transmembrane helix</keyword>
<dbReference type="GO" id="GO:0006508">
    <property type="term" value="P:proteolysis"/>
    <property type="evidence" value="ECO:0007669"/>
    <property type="project" value="UniProtKB-KW"/>
</dbReference>
<evidence type="ECO:0000313" key="14">
    <source>
        <dbReference type="EMBL" id="RQW73538.1"/>
    </source>
</evidence>
<comment type="similarity">
    <text evidence="3">Belongs to the peptidase M50B family.</text>
</comment>
<dbReference type="Proteomes" id="UP000274033">
    <property type="component" value="Unassembled WGS sequence"/>
</dbReference>
<evidence type="ECO:0000256" key="6">
    <source>
        <dbReference type="ARBA" id="ARBA00022723"/>
    </source>
</evidence>
<feature type="transmembrane region" description="Helical" evidence="12">
    <location>
        <begin position="76"/>
        <end position="95"/>
    </location>
</feature>
<sequence length="348" mass="39860">MKNKKTWGVLVGTGLLILSKLKFLLVILKILKLQTLISMAIYLWMYALIYGWKFAAAFVYLIFIHEMGHTYAARRLKLPVSPAIFIPFVGAAISMKEMPKSAKDEAYLAYMGPVFGLLAFLPAFPLYFYTEDPFWALVIFLGGLLNLFNLIPITPLDGGRIAAGISTKLWAVGLIILIGYSLYTFNILAIIITIIGAIQWYKIYKQQKNLVEDEKEVTSYMTIYRQLKEHAEHASVGNFTYYARSFKGNIINEHLRDVFLILNNVEELEETEEQDRLIIDEFLFRFNEQVQKIKGEFEQTASYYKTDTKTKLKLFMIYLGLVVVLAASTYYGNTIIMESEAMKTIIGE</sequence>
<evidence type="ECO:0000256" key="8">
    <source>
        <dbReference type="ARBA" id="ARBA00022833"/>
    </source>
</evidence>
<feature type="transmembrane region" description="Helical" evidence="12">
    <location>
        <begin position="314"/>
        <end position="332"/>
    </location>
</feature>
<proteinExistence type="inferred from homology"/>
<comment type="caution">
    <text evidence="14">The sequence shown here is derived from an EMBL/GenBank/DDBJ whole genome shotgun (WGS) entry which is preliminary data.</text>
</comment>
<keyword evidence="15" id="KW-1185">Reference proteome</keyword>
<dbReference type="AlphaFoldDB" id="A0A3N9UAL4"/>
<dbReference type="CDD" id="cd06160">
    <property type="entry name" value="S2P-M50_like_2"/>
    <property type="match status" value="1"/>
</dbReference>
<accession>A0A3N9UAL4</accession>
<evidence type="ECO:0000256" key="7">
    <source>
        <dbReference type="ARBA" id="ARBA00022801"/>
    </source>
</evidence>
<feature type="transmembrane region" description="Helical" evidence="12">
    <location>
        <begin position="43"/>
        <end position="64"/>
    </location>
</feature>
<feature type="transmembrane region" description="Helical" evidence="12">
    <location>
        <begin position="134"/>
        <end position="151"/>
    </location>
</feature>
<evidence type="ECO:0000256" key="10">
    <source>
        <dbReference type="ARBA" id="ARBA00023049"/>
    </source>
</evidence>
<evidence type="ECO:0000256" key="11">
    <source>
        <dbReference type="ARBA" id="ARBA00023136"/>
    </source>
</evidence>
<evidence type="ECO:0000256" key="9">
    <source>
        <dbReference type="ARBA" id="ARBA00022989"/>
    </source>
</evidence>
<keyword evidence="8" id="KW-0862">Zinc</keyword>
<protein>
    <submittedName>
        <fullName evidence="14">Site-2 protease family protein</fullName>
    </submittedName>
</protein>
<dbReference type="OrthoDB" id="9781963at2"/>
<gene>
    <name evidence="14" type="ORF">EBB45_16255</name>
</gene>
<dbReference type="Pfam" id="PF02163">
    <property type="entry name" value="Peptidase_M50"/>
    <property type="match status" value="1"/>
</dbReference>
<dbReference type="RefSeq" id="WP_124766400.1">
    <property type="nucleotide sequence ID" value="NZ_JAFBDY010000018.1"/>
</dbReference>
<dbReference type="GO" id="GO:0046872">
    <property type="term" value="F:metal ion binding"/>
    <property type="evidence" value="ECO:0007669"/>
    <property type="project" value="UniProtKB-KW"/>
</dbReference>
<keyword evidence="11 12" id="KW-0472">Membrane</keyword>
<reference evidence="14 15" key="1">
    <citation type="journal article" date="2013" name="J. Microbiol.">
        <title>Lysinibacillus chungkukjangi sp. nov., isolated from Chungkukjang, Korean fermented soybean food.</title>
        <authorList>
            <person name="Kim S.J."/>
            <person name="Jang Y.H."/>
            <person name="Hamada M."/>
            <person name="Ahn J.H."/>
            <person name="Weon H.Y."/>
            <person name="Suzuki K."/>
            <person name="Whang K.S."/>
            <person name="Kwon S.W."/>
        </authorList>
    </citation>
    <scope>NUCLEOTIDE SEQUENCE [LARGE SCALE GENOMIC DNA]</scope>
    <source>
        <strain evidence="14 15">MCCC 1A12701</strain>
    </source>
</reference>
<keyword evidence="5 12" id="KW-0812">Transmembrane</keyword>
<feature type="transmembrane region" description="Helical" evidence="12">
    <location>
        <begin position="107"/>
        <end position="127"/>
    </location>
</feature>
<evidence type="ECO:0000256" key="2">
    <source>
        <dbReference type="ARBA" id="ARBA00004141"/>
    </source>
</evidence>
<dbReference type="EMBL" id="RRCT01000019">
    <property type="protein sequence ID" value="RQW73538.1"/>
    <property type="molecule type" value="Genomic_DNA"/>
</dbReference>
<feature type="domain" description="Peptidase M50" evidence="13">
    <location>
        <begin position="54"/>
        <end position="129"/>
    </location>
</feature>
<evidence type="ECO:0000259" key="13">
    <source>
        <dbReference type="Pfam" id="PF02163"/>
    </source>
</evidence>
<dbReference type="GO" id="GO:0016020">
    <property type="term" value="C:membrane"/>
    <property type="evidence" value="ECO:0007669"/>
    <property type="project" value="UniProtKB-SubCell"/>
</dbReference>
<comment type="cofactor">
    <cofactor evidence="1">
        <name>Zn(2+)</name>
        <dbReference type="ChEBI" id="CHEBI:29105"/>
    </cofactor>
</comment>
<name>A0A3N9UAL4_9BACI</name>
<feature type="transmembrane region" description="Helical" evidence="12">
    <location>
        <begin position="7"/>
        <end position="31"/>
    </location>
</feature>
<keyword evidence="7" id="KW-0378">Hydrolase</keyword>
<evidence type="ECO:0000256" key="1">
    <source>
        <dbReference type="ARBA" id="ARBA00001947"/>
    </source>
</evidence>
<evidence type="ECO:0000256" key="12">
    <source>
        <dbReference type="SAM" id="Phobius"/>
    </source>
</evidence>
<dbReference type="InterPro" id="IPR008915">
    <property type="entry name" value="Peptidase_M50"/>
</dbReference>
<evidence type="ECO:0000256" key="4">
    <source>
        <dbReference type="ARBA" id="ARBA00022670"/>
    </source>
</evidence>
<keyword evidence="6" id="KW-0479">Metal-binding</keyword>
<evidence type="ECO:0000256" key="3">
    <source>
        <dbReference type="ARBA" id="ARBA00007931"/>
    </source>
</evidence>
<keyword evidence="10" id="KW-0482">Metalloprotease</keyword>
<keyword evidence="4 14" id="KW-0645">Protease</keyword>